<proteinExistence type="predicted"/>
<reference evidence="1" key="1">
    <citation type="submission" date="2022-08" db="EMBL/GenBank/DDBJ databases">
        <title>Genome Sequence of Lecanicillium fungicola.</title>
        <authorList>
            <person name="Buettner E."/>
        </authorList>
    </citation>
    <scope>NUCLEOTIDE SEQUENCE</scope>
    <source>
        <strain evidence="1">Babe33</strain>
    </source>
</reference>
<sequence length="210" mass="23589">MKFTTLLAGAAALFSSEAIATSLTYRVEAHERACFYANAKNNKEKIAFYFAVQSGGSFDIDYEVADPNGKIVLSGEKERQGDFAFTAQVVGDYSFCFSNQMSTFTEKYVDLDIAVESEPRAELPSKQGASQEQTNKLEESVYKISGQLSTISRNQKYFRTRENRNFATVTSTENRIINFSMIQSFLVICMAGLQVFVVRFFFQGARKGYV</sequence>
<dbReference type="Proteomes" id="UP001143910">
    <property type="component" value="Unassembled WGS sequence"/>
</dbReference>
<evidence type="ECO:0000313" key="2">
    <source>
        <dbReference type="Proteomes" id="UP001143910"/>
    </source>
</evidence>
<protein>
    <submittedName>
        <fullName evidence="1">Uncharacterized protein</fullName>
    </submittedName>
</protein>
<accession>A0ACC1MEI7</accession>
<keyword evidence="2" id="KW-1185">Reference proteome</keyword>
<gene>
    <name evidence="1" type="ORF">NQ176_g10626</name>
</gene>
<evidence type="ECO:0000313" key="1">
    <source>
        <dbReference type="EMBL" id="KAJ2965420.1"/>
    </source>
</evidence>
<comment type="caution">
    <text evidence="1">The sequence shown here is derived from an EMBL/GenBank/DDBJ whole genome shotgun (WGS) entry which is preliminary data.</text>
</comment>
<organism evidence="1 2">
    <name type="scientific">Zarea fungicola</name>
    <dbReference type="NCBI Taxonomy" id="93591"/>
    <lineage>
        <taxon>Eukaryota</taxon>
        <taxon>Fungi</taxon>
        <taxon>Dikarya</taxon>
        <taxon>Ascomycota</taxon>
        <taxon>Pezizomycotina</taxon>
        <taxon>Sordariomycetes</taxon>
        <taxon>Hypocreomycetidae</taxon>
        <taxon>Hypocreales</taxon>
        <taxon>Cordycipitaceae</taxon>
        <taxon>Zarea</taxon>
    </lineage>
</organism>
<dbReference type="EMBL" id="JANJQO010002994">
    <property type="protein sequence ID" value="KAJ2965420.1"/>
    <property type="molecule type" value="Genomic_DNA"/>
</dbReference>
<name>A0ACC1MEI7_9HYPO</name>